<keyword evidence="3" id="KW-1185">Reference proteome</keyword>
<reference evidence="2 3" key="1">
    <citation type="submission" date="2022-06" db="EMBL/GenBank/DDBJ databases">
        <title>Isolation of gut microbiota from human fecal samples.</title>
        <authorList>
            <person name="Pamer E.G."/>
            <person name="Barat B."/>
            <person name="Waligurski E."/>
            <person name="Medina S."/>
            <person name="Paddock L."/>
            <person name="Mostad J."/>
        </authorList>
    </citation>
    <scope>NUCLEOTIDE SEQUENCE [LARGE SCALE GENOMIC DNA]</scope>
    <source>
        <strain evidence="2 3">DFI.9.90</strain>
    </source>
</reference>
<dbReference type="Proteomes" id="UP001205919">
    <property type="component" value="Unassembled WGS sequence"/>
</dbReference>
<dbReference type="RefSeq" id="WP_256182475.1">
    <property type="nucleotide sequence ID" value="NZ_JANFYT010000123.1"/>
</dbReference>
<keyword evidence="2" id="KW-0238">DNA-binding</keyword>
<dbReference type="GO" id="GO:0003677">
    <property type="term" value="F:DNA binding"/>
    <property type="evidence" value="ECO:0007669"/>
    <property type="project" value="UniProtKB-KW"/>
</dbReference>
<dbReference type="PANTHER" id="PTHR37307">
    <property type="entry name" value="CELL DIVISION PROTEIN WHIA-RELATED"/>
    <property type="match status" value="1"/>
</dbReference>
<organism evidence="2 3">
    <name type="scientific">Cloacibacillus evryensis</name>
    <dbReference type="NCBI Taxonomy" id="508460"/>
    <lineage>
        <taxon>Bacteria</taxon>
        <taxon>Thermotogati</taxon>
        <taxon>Synergistota</taxon>
        <taxon>Synergistia</taxon>
        <taxon>Synergistales</taxon>
        <taxon>Synergistaceae</taxon>
        <taxon>Cloacibacillus</taxon>
    </lineage>
</organism>
<evidence type="ECO:0000313" key="3">
    <source>
        <dbReference type="Proteomes" id="UP001205919"/>
    </source>
</evidence>
<dbReference type="PANTHER" id="PTHR37307:SF1">
    <property type="entry name" value="CELL DIVISION PROTEIN WHIA-RELATED"/>
    <property type="match status" value="1"/>
</dbReference>
<feature type="non-terminal residue" evidence="2">
    <location>
        <position position="89"/>
    </location>
</feature>
<comment type="caution">
    <text evidence="2">The sequence shown here is derived from an EMBL/GenBank/DDBJ whole genome shotgun (WGS) entry which is preliminary data.</text>
</comment>
<accession>A0AAW5K9E6</accession>
<evidence type="ECO:0000313" key="2">
    <source>
        <dbReference type="EMBL" id="MCQ4815785.1"/>
    </source>
</evidence>
<name>A0AAW5K9E6_9BACT</name>
<protein>
    <submittedName>
        <fullName evidence="2">DNA-binding protein WhiA</fullName>
    </submittedName>
</protein>
<dbReference type="NCBIfam" id="TIGR00647">
    <property type="entry name" value="DNA_bind_WhiA"/>
    <property type="match status" value="1"/>
</dbReference>
<dbReference type="GO" id="GO:0043937">
    <property type="term" value="P:regulation of sporulation"/>
    <property type="evidence" value="ECO:0007669"/>
    <property type="project" value="InterPro"/>
</dbReference>
<dbReference type="EMBL" id="JANFYT010000123">
    <property type="protein sequence ID" value="MCQ4815785.1"/>
    <property type="molecule type" value="Genomic_DNA"/>
</dbReference>
<dbReference type="InterPro" id="IPR003802">
    <property type="entry name" value="Sporulation_regulator_WhiA"/>
</dbReference>
<proteinExistence type="predicted"/>
<dbReference type="InterPro" id="IPR023054">
    <property type="entry name" value="Sporulation_regulator_WhiA_C"/>
</dbReference>
<dbReference type="AlphaFoldDB" id="A0AAW5K9E6"/>
<evidence type="ECO:0000259" key="1">
    <source>
        <dbReference type="Pfam" id="PF02650"/>
    </source>
</evidence>
<gene>
    <name evidence="2" type="primary">whiA</name>
    <name evidence="2" type="ORF">NE630_15260</name>
</gene>
<sequence length="89" mass="9931">MELENVRILKEMRNSVNRKVNCETANINKTVSAAVKQVEDITYLRDMIGFENMPDNLVEAAYARLDHPDATLKELGESLTPPVGKSGIN</sequence>
<dbReference type="Pfam" id="PF02650">
    <property type="entry name" value="HTH_WhiA"/>
    <property type="match status" value="1"/>
</dbReference>
<feature type="domain" description="Sporulation regulator WhiA C-terminal" evidence="1">
    <location>
        <begin position="16"/>
        <end position="89"/>
    </location>
</feature>